<sequence length="196" mass="20430">MATIKLTPSKRARAAIAAVVLSAGAAGTLALMPGAAPVPDDVALAVTVLVKPWEGRSLQAYLDTIAKPPVWTICDGDTAGVRPGMVETAAGCDRRLANRIVRDYRARLTACIPNWSAAPLGWRAMMTSLAWNIGTDAACRSTAARLGRAGRWLESCVAATAFNRAGGRMVVGLARRRGMGDAARIGEGELCASGLL</sequence>
<dbReference type="RefSeq" id="WP_101291225.1">
    <property type="nucleotide sequence ID" value="NZ_FOUQ01000010.1"/>
</dbReference>
<proteinExistence type="inferred from homology"/>
<feature type="signal peptide" evidence="4">
    <location>
        <begin position="1"/>
        <end position="25"/>
    </location>
</feature>
<evidence type="ECO:0000313" key="5">
    <source>
        <dbReference type="EMBL" id="PKR87414.1"/>
    </source>
</evidence>
<reference evidence="5 6" key="1">
    <citation type="submission" date="2017-12" db="EMBL/GenBank/DDBJ databases">
        <title>Anaerobic carbon monoxide metabolism by Pleomorphomonas carboxyditropha sp. nov., a new mesophilic hydrogenogenic carboxidotroph.</title>
        <authorList>
            <person name="Esquivel-Elizondo S."/>
            <person name="Krajmalnik-Brown R."/>
        </authorList>
    </citation>
    <scope>NUCLEOTIDE SEQUENCE [LARGE SCALE GENOMIC DNA]</scope>
    <source>
        <strain evidence="5 6">R5-392</strain>
    </source>
</reference>
<dbReference type="GO" id="GO:0031640">
    <property type="term" value="P:killing of cells of another organism"/>
    <property type="evidence" value="ECO:0007669"/>
    <property type="project" value="UniProtKB-KW"/>
</dbReference>
<keyword evidence="2 3" id="KW-0081">Bacteriolytic enzyme</keyword>
<evidence type="ECO:0000256" key="4">
    <source>
        <dbReference type="SAM" id="SignalP"/>
    </source>
</evidence>
<keyword evidence="3 5" id="KW-0378">Hydrolase</keyword>
<protein>
    <recommendedName>
        <fullName evidence="3">Lysozyme</fullName>
        <ecNumber evidence="3">3.2.1.17</ecNumber>
    </recommendedName>
</protein>
<dbReference type="InterPro" id="IPR051018">
    <property type="entry name" value="Bacteriophage_GH24"/>
</dbReference>
<keyword evidence="6" id="KW-1185">Reference proteome</keyword>
<dbReference type="EMBL" id="PJNW01000019">
    <property type="protein sequence ID" value="PKR87414.1"/>
    <property type="molecule type" value="Genomic_DNA"/>
</dbReference>
<organism evidence="5 6">
    <name type="scientific">Pleomorphomonas diazotrophica</name>
    <dbReference type="NCBI Taxonomy" id="1166257"/>
    <lineage>
        <taxon>Bacteria</taxon>
        <taxon>Pseudomonadati</taxon>
        <taxon>Pseudomonadota</taxon>
        <taxon>Alphaproteobacteria</taxon>
        <taxon>Hyphomicrobiales</taxon>
        <taxon>Pleomorphomonadaceae</taxon>
        <taxon>Pleomorphomonas</taxon>
    </lineage>
</organism>
<dbReference type="EC" id="3.2.1.17" evidence="3"/>
<dbReference type="Pfam" id="PF00959">
    <property type="entry name" value="Phage_lysozyme"/>
    <property type="match status" value="1"/>
</dbReference>
<evidence type="ECO:0000256" key="2">
    <source>
        <dbReference type="ARBA" id="ARBA00022638"/>
    </source>
</evidence>
<gene>
    <name evidence="5" type="ORF">CXZ10_20435</name>
</gene>
<comment type="caution">
    <text evidence="5">The sequence shown here is derived from an EMBL/GenBank/DDBJ whole genome shotgun (WGS) entry which is preliminary data.</text>
</comment>
<dbReference type="GO" id="GO:0003796">
    <property type="term" value="F:lysozyme activity"/>
    <property type="evidence" value="ECO:0007669"/>
    <property type="project" value="UniProtKB-EC"/>
</dbReference>
<dbReference type="InterPro" id="IPR023347">
    <property type="entry name" value="Lysozyme_dom_sf"/>
</dbReference>
<comment type="similarity">
    <text evidence="3">Belongs to the glycosyl hydrolase 24 family.</text>
</comment>
<keyword evidence="1 3" id="KW-0929">Antimicrobial</keyword>
<dbReference type="GO" id="GO:0009253">
    <property type="term" value="P:peptidoglycan catabolic process"/>
    <property type="evidence" value="ECO:0007669"/>
    <property type="project" value="InterPro"/>
</dbReference>
<keyword evidence="4" id="KW-0732">Signal</keyword>
<dbReference type="SUPFAM" id="SSF53955">
    <property type="entry name" value="Lysozyme-like"/>
    <property type="match status" value="1"/>
</dbReference>
<evidence type="ECO:0000256" key="1">
    <source>
        <dbReference type="ARBA" id="ARBA00022529"/>
    </source>
</evidence>
<dbReference type="Proteomes" id="UP000233491">
    <property type="component" value="Unassembled WGS sequence"/>
</dbReference>
<accession>A0A1I4V5K8</accession>
<feature type="chain" id="PRO_5015065796" description="Lysozyme" evidence="4">
    <location>
        <begin position="26"/>
        <end position="196"/>
    </location>
</feature>
<evidence type="ECO:0000256" key="3">
    <source>
        <dbReference type="RuleBase" id="RU003788"/>
    </source>
</evidence>
<evidence type="ECO:0000313" key="6">
    <source>
        <dbReference type="Proteomes" id="UP000233491"/>
    </source>
</evidence>
<dbReference type="PANTHER" id="PTHR38107">
    <property type="match status" value="1"/>
</dbReference>
<dbReference type="InterPro" id="IPR002196">
    <property type="entry name" value="Glyco_hydro_24"/>
</dbReference>
<dbReference type="GO" id="GO:0016998">
    <property type="term" value="P:cell wall macromolecule catabolic process"/>
    <property type="evidence" value="ECO:0007669"/>
    <property type="project" value="InterPro"/>
</dbReference>
<dbReference type="InterPro" id="IPR023346">
    <property type="entry name" value="Lysozyme-like_dom_sf"/>
</dbReference>
<name>A0A1I4V5K8_9HYPH</name>
<dbReference type="PANTHER" id="PTHR38107:SF3">
    <property type="entry name" value="LYSOZYME RRRD-RELATED"/>
    <property type="match status" value="1"/>
</dbReference>
<keyword evidence="3" id="KW-0326">Glycosidase</keyword>
<dbReference type="GO" id="GO:0042742">
    <property type="term" value="P:defense response to bacterium"/>
    <property type="evidence" value="ECO:0007669"/>
    <property type="project" value="UniProtKB-KW"/>
</dbReference>
<comment type="catalytic activity">
    <reaction evidence="3">
        <text>Hydrolysis of (1-&gt;4)-beta-linkages between N-acetylmuramic acid and N-acetyl-D-glucosamine residues in a peptidoglycan and between N-acetyl-D-glucosamine residues in chitodextrins.</text>
        <dbReference type="EC" id="3.2.1.17"/>
    </reaction>
</comment>
<dbReference type="Gene3D" id="1.10.530.40">
    <property type="match status" value="1"/>
</dbReference>
<dbReference type="CDD" id="cd16900">
    <property type="entry name" value="endolysin_R21-like"/>
    <property type="match status" value="1"/>
</dbReference>
<dbReference type="AlphaFoldDB" id="A0A1I4V5K8"/>
<dbReference type="OrthoDB" id="5327667at2"/>